<gene>
    <name evidence="1" type="ORF">FXF03_02310</name>
</gene>
<name>A0ABD7SRM8_VIBCL</name>
<dbReference type="PROSITE" id="PS51257">
    <property type="entry name" value="PROKAR_LIPOPROTEIN"/>
    <property type="match status" value="1"/>
</dbReference>
<organism evidence="1 2">
    <name type="scientific">Vibrio cholerae</name>
    <dbReference type="NCBI Taxonomy" id="666"/>
    <lineage>
        <taxon>Bacteria</taxon>
        <taxon>Pseudomonadati</taxon>
        <taxon>Pseudomonadota</taxon>
        <taxon>Gammaproteobacteria</taxon>
        <taxon>Vibrionales</taxon>
        <taxon>Vibrionaceae</taxon>
        <taxon>Vibrio</taxon>
    </lineage>
</organism>
<evidence type="ECO:0000313" key="2">
    <source>
        <dbReference type="Proteomes" id="UP000323819"/>
    </source>
</evidence>
<dbReference type="RefSeq" id="WP_050916511.1">
    <property type="nucleotide sequence ID" value="NZ_VSIJ01000005.1"/>
</dbReference>
<dbReference type="AlphaFoldDB" id="A0ABD7SRM8"/>
<dbReference type="Proteomes" id="UP000323819">
    <property type="component" value="Unassembled WGS sequence"/>
</dbReference>
<evidence type="ECO:0008006" key="3">
    <source>
        <dbReference type="Google" id="ProtNLM"/>
    </source>
</evidence>
<dbReference type="EMBL" id="VSIJ01000005">
    <property type="protein sequence ID" value="TXX67434.1"/>
    <property type="molecule type" value="Genomic_DNA"/>
</dbReference>
<accession>A0ABD7SRM8</accession>
<evidence type="ECO:0000313" key="1">
    <source>
        <dbReference type="EMBL" id="TXX67434.1"/>
    </source>
</evidence>
<sequence>MMKLLLTSLASFAALSLTGCATSSNEAQKNDAHSMFSPKPQEFQVSLEEEYIGGERPSSVQKLINLGVYGGGSVANFTDIINVGVGDESMYHKGIKFSYASNGHVFWINGTYYPDFDLLSKPDTTSSITFELNMVLHNDSLSCMPLFPKGEKMNNNFHDKKLVQLSSAKLCVKRL</sequence>
<comment type="caution">
    <text evidence="1">The sequence shown here is derived from an EMBL/GenBank/DDBJ whole genome shotgun (WGS) entry which is preliminary data.</text>
</comment>
<reference evidence="1 2" key="1">
    <citation type="submission" date="2019-06" db="EMBL/GenBank/DDBJ databases">
        <title>Vibrio cholerae phylogeny based on whole-genome sequencing reveals genetic diversity and population strucutre.</title>
        <authorList>
            <person name="Zhiqiu Y."/>
            <person name="Bin L."/>
            <person name="Lingyan J."/>
        </authorList>
    </citation>
    <scope>NUCLEOTIDE SEQUENCE [LARGE SCALE GENOMIC DNA]</scope>
    <source>
        <strain evidence="1 2">N2814</strain>
    </source>
</reference>
<proteinExistence type="predicted"/>
<protein>
    <recommendedName>
        <fullName evidence="3">Lipoprotein</fullName>
    </recommendedName>
</protein>